<evidence type="ECO:0000313" key="2">
    <source>
        <dbReference type="Proteomes" id="UP001465153"/>
    </source>
</evidence>
<proteinExistence type="predicted"/>
<dbReference type="Gene3D" id="3.50.50.60">
    <property type="entry name" value="FAD/NAD(P)-binding domain"/>
    <property type="match status" value="1"/>
</dbReference>
<dbReference type="InterPro" id="IPR006905">
    <property type="entry name" value="Flavin_halogenase"/>
</dbReference>
<evidence type="ECO:0000313" key="1">
    <source>
        <dbReference type="EMBL" id="GAA6168920.1"/>
    </source>
</evidence>
<dbReference type="EMBL" id="BAABWN010000009">
    <property type="protein sequence ID" value="GAA6168920.1"/>
    <property type="molecule type" value="Genomic_DNA"/>
</dbReference>
<name>A0ABQ0AB80_9GAMM</name>
<dbReference type="Proteomes" id="UP001465153">
    <property type="component" value="Unassembled WGS sequence"/>
</dbReference>
<keyword evidence="2" id="KW-1185">Reference proteome</keyword>
<dbReference type="RefSeq" id="WP_353303612.1">
    <property type="nucleotide sequence ID" value="NZ_BAABWN010000009.1"/>
</dbReference>
<dbReference type="PANTHER" id="PTHR43747">
    <property type="entry name" value="FAD-BINDING PROTEIN"/>
    <property type="match status" value="1"/>
</dbReference>
<organism evidence="1 2">
    <name type="scientific">Sessilibacter corallicola</name>
    <dbReference type="NCBI Taxonomy" id="2904075"/>
    <lineage>
        <taxon>Bacteria</taxon>
        <taxon>Pseudomonadati</taxon>
        <taxon>Pseudomonadota</taxon>
        <taxon>Gammaproteobacteria</taxon>
        <taxon>Cellvibrionales</taxon>
        <taxon>Cellvibrionaceae</taxon>
        <taxon>Sessilibacter</taxon>
    </lineage>
</organism>
<accession>A0ABQ0AB80</accession>
<protein>
    <submittedName>
        <fullName evidence="1">Tryptophan 7-halogenase</fullName>
    </submittedName>
</protein>
<reference evidence="1 2" key="1">
    <citation type="submission" date="2024-04" db="EMBL/GenBank/DDBJ databases">
        <title>Draft genome sequence of Sessilibacter corallicola NBRC 116591.</title>
        <authorList>
            <person name="Miyakawa T."/>
            <person name="Kusuya Y."/>
            <person name="Miura T."/>
        </authorList>
    </citation>
    <scope>NUCLEOTIDE SEQUENCE [LARGE SCALE GENOMIC DNA]</scope>
    <source>
        <strain evidence="1 2">KU-00831-HH</strain>
    </source>
</reference>
<comment type="caution">
    <text evidence="1">The sequence shown here is derived from an EMBL/GenBank/DDBJ whole genome shotgun (WGS) entry which is preliminary data.</text>
</comment>
<sequence length="545" mass="61443">MTKQVSQYEQSKYDVTIMGGGMAGATLALQLKKSNSELSIAVIDANEFPVPEAKFKIGESTVDIAGHYLRNVLELKDHLENQQLPKYGLRFFLPNGDNSDISQRVEIGNCKRPNSKSYQIDRGLFENFLHDTLLENNVDFFDSSFVETISVANNEDNHQVVVSTKDNKTTEFSSRWLIDASGQAQLLKNQLELHETVQTDHFSVWFRVSEKVLINELSDEPEWLNRVSEAARDLCTNHLLGEGYWIWIIPLQNGNTSIGIVADAKIHSPKDMLSLPKALEWISEKEPQLGDRLKNCSATALDFKKMINFSHGCSQIFSENRWAITGIAGLFSDPFYSPGSDFIAIANTYITDLINRDLAKEDISDRLMRYEKSFYQGFHLLLNTVDGKYGLFAHNLATASKILWDATLAWSGLSLIFCNDKLTNFELIDAVGEDLFVIGQLHLTMQQVFTRWSNTLEDKGVNPSIIVDGTLNFTQRLQNRLPLDLSNDEIIAAIKSNRNVLCTLACELSSQVEQRDVEDSEVALLVSGFDYQPDIKDELSALLFQ</sequence>
<dbReference type="SUPFAM" id="SSF51905">
    <property type="entry name" value="FAD/NAD(P)-binding domain"/>
    <property type="match status" value="1"/>
</dbReference>
<dbReference type="InterPro" id="IPR050816">
    <property type="entry name" value="Flavin-dep_Halogenase_NPB"/>
</dbReference>
<gene>
    <name evidence="1" type="ORF">NBRC116591_27310</name>
</gene>
<dbReference type="PANTHER" id="PTHR43747:SF1">
    <property type="entry name" value="SLR1998 PROTEIN"/>
    <property type="match status" value="1"/>
</dbReference>
<dbReference type="Pfam" id="PF04820">
    <property type="entry name" value="Trp_halogenase"/>
    <property type="match status" value="2"/>
</dbReference>
<dbReference type="InterPro" id="IPR036188">
    <property type="entry name" value="FAD/NAD-bd_sf"/>
</dbReference>